<dbReference type="RefSeq" id="WP_117747529.1">
    <property type="nucleotide sequence ID" value="NZ_JAQCSP010000004.1"/>
</dbReference>
<dbReference type="AlphaFoldDB" id="A0A3E4WHH1"/>
<name>A0A3E4WHH1_9BACT</name>
<sequence length="307" mass="35440">MIELVKSGVVFNEENHTYFLGDKQLSGITGMIKRQLFPDKYKDVPQFVLERAAERGTKVHHDCQFADVTGFEPESQEAVSYIMIRTGAGYSALDNEYTVSDEEHFASNIDCVWEKDGTIALADIKTTYKPDIEYLEWQLSIYAYLFEKQNPELKVSKLYGVWLYNEKSELIPLVRKSDVEVKRLLQCEIDGTRYLDTETALEHKQDEVQLLPKDVINKYLEAVAEVERIQPFIDGFKDSLKRAMVEHDVKSWDTGVLKATITPAGIKKSFDTKRFQSEHPELYKQYIKETETAASIRITLRKEEENA</sequence>
<evidence type="ECO:0000313" key="1">
    <source>
        <dbReference type="EMBL" id="RGM41622.1"/>
    </source>
</evidence>
<proteinExistence type="predicted"/>
<dbReference type="EMBL" id="QSTF01000007">
    <property type="protein sequence ID" value="RGM41622.1"/>
    <property type="molecule type" value="Genomic_DNA"/>
</dbReference>
<gene>
    <name evidence="1" type="ORF">DXC17_04755</name>
</gene>
<reference evidence="1 2" key="1">
    <citation type="submission" date="2018-08" db="EMBL/GenBank/DDBJ databases">
        <title>A genome reference for cultivated species of the human gut microbiota.</title>
        <authorList>
            <person name="Zou Y."/>
            <person name="Xue W."/>
            <person name="Luo G."/>
        </authorList>
    </citation>
    <scope>NUCLEOTIDE SEQUENCE [LARGE SCALE GENOMIC DNA]</scope>
    <source>
        <strain evidence="1 2">OM08-14</strain>
    </source>
</reference>
<organism evidence="1 2">
    <name type="scientific">Phocaeicola plebeius</name>
    <dbReference type="NCBI Taxonomy" id="310297"/>
    <lineage>
        <taxon>Bacteria</taxon>
        <taxon>Pseudomonadati</taxon>
        <taxon>Bacteroidota</taxon>
        <taxon>Bacteroidia</taxon>
        <taxon>Bacteroidales</taxon>
        <taxon>Bacteroidaceae</taxon>
        <taxon>Phocaeicola</taxon>
    </lineage>
</organism>
<evidence type="ECO:0000313" key="2">
    <source>
        <dbReference type="Proteomes" id="UP000260780"/>
    </source>
</evidence>
<accession>A0A3E4WHH1</accession>
<dbReference type="Gene3D" id="3.90.320.10">
    <property type="match status" value="1"/>
</dbReference>
<dbReference type="Proteomes" id="UP000260780">
    <property type="component" value="Unassembled WGS sequence"/>
</dbReference>
<dbReference type="InterPro" id="IPR011604">
    <property type="entry name" value="PDDEXK-like_dom_sf"/>
</dbReference>
<comment type="caution">
    <text evidence="1">The sequence shown here is derived from an EMBL/GenBank/DDBJ whole genome shotgun (WGS) entry which is preliminary data.</text>
</comment>
<protein>
    <submittedName>
        <fullName evidence="1">Uncharacterized protein</fullName>
    </submittedName>
</protein>